<dbReference type="AlphaFoldDB" id="A0AAV1DXJ6"/>
<evidence type="ECO:0000256" key="1">
    <source>
        <dbReference type="ARBA" id="ARBA00006461"/>
    </source>
</evidence>
<evidence type="ECO:0000256" key="2">
    <source>
        <dbReference type="ARBA" id="ARBA00023054"/>
    </source>
</evidence>
<dbReference type="GO" id="GO:0006334">
    <property type="term" value="P:nucleosome assembly"/>
    <property type="evidence" value="ECO:0007669"/>
    <property type="project" value="TreeGrafter"/>
</dbReference>
<organism evidence="4 5">
    <name type="scientific">Oldenlandia corymbosa var. corymbosa</name>
    <dbReference type="NCBI Taxonomy" id="529605"/>
    <lineage>
        <taxon>Eukaryota</taxon>
        <taxon>Viridiplantae</taxon>
        <taxon>Streptophyta</taxon>
        <taxon>Embryophyta</taxon>
        <taxon>Tracheophyta</taxon>
        <taxon>Spermatophyta</taxon>
        <taxon>Magnoliopsida</taxon>
        <taxon>eudicotyledons</taxon>
        <taxon>Gunneridae</taxon>
        <taxon>Pentapetalae</taxon>
        <taxon>asterids</taxon>
        <taxon>lamiids</taxon>
        <taxon>Gentianales</taxon>
        <taxon>Rubiaceae</taxon>
        <taxon>Rubioideae</taxon>
        <taxon>Spermacoceae</taxon>
        <taxon>Hedyotis-Oldenlandia complex</taxon>
        <taxon>Oldenlandia</taxon>
    </lineage>
</organism>
<gene>
    <name evidence="4" type="ORF">OLC1_LOCUS19809</name>
</gene>
<sequence length="216" mass="24691">MEKEYSSMYNGSFFGTSERLIVSQGVIQKSSDRYSVRPGSFLRRIQQSRVGKDDGRVKDLDVTTRVPVVASQKKVIAPVPVSLKQSSSARKDDDVNRLIRENKPKVAAVVPKEVSRRPPSPEARRPMKRPTRHYDDEEEDENANALRMMREMTGYDPRTYTDRGDDRNMEASFHDIEKEERKSAKLGRKKMKKSFARLQKKNGWSGCGRKPRGGAN</sequence>
<keyword evidence="5" id="KW-1185">Reference proteome</keyword>
<dbReference type="Proteomes" id="UP001161247">
    <property type="component" value="Chromosome 7"/>
</dbReference>
<accession>A0AAV1DXJ6</accession>
<evidence type="ECO:0000313" key="4">
    <source>
        <dbReference type="EMBL" id="CAI9112656.1"/>
    </source>
</evidence>
<reference evidence="4" key="1">
    <citation type="submission" date="2023-03" db="EMBL/GenBank/DDBJ databases">
        <authorList>
            <person name="Julca I."/>
        </authorList>
    </citation>
    <scope>NUCLEOTIDE SEQUENCE</scope>
</reference>
<feature type="compositionally biased region" description="Basic and acidic residues" evidence="3">
    <location>
        <begin position="89"/>
        <end position="104"/>
    </location>
</feature>
<feature type="compositionally biased region" description="Basic and acidic residues" evidence="3">
    <location>
        <begin position="159"/>
        <end position="183"/>
    </location>
</feature>
<proteinExistence type="inferred from homology"/>
<dbReference type="GO" id="GO:0005730">
    <property type="term" value="C:nucleolus"/>
    <property type="evidence" value="ECO:0007669"/>
    <property type="project" value="TreeGrafter"/>
</dbReference>
<dbReference type="PANTHER" id="PTHR22691">
    <property type="entry name" value="YEAST SPT2-RELATED"/>
    <property type="match status" value="1"/>
</dbReference>
<feature type="region of interest" description="Disordered" evidence="3">
    <location>
        <begin position="84"/>
        <end position="216"/>
    </location>
</feature>
<dbReference type="EMBL" id="OX459124">
    <property type="protein sequence ID" value="CAI9112656.1"/>
    <property type="molecule type" value="Genomic_DNA"/>
</dbReference>
<dbReference type="SMART" id="SM00784">
    <property type="entry name" value="SPT2"/>
    <property type="match status" value="1"/>
</dbReference>
<dbReference type="PANTHER" id="PTHR22691:SF8">
    <property type="entry name" value="PROTEIN SPT2 HOMOLOG"/>
    <property type="match status" value="1"/>
</dbReference>
<evidence type="ECO:0000256" key="3">
    <source>
        <dbReference type="SAM" id="MobiDB-lite"/>
    </source>
</evidence>
<name>A0AAV1DXJ6_OLDCO</name>
<feature type="compositionally biased region" description="Basic residues" evidence="3">
    <location>
        <begin position="184"/>
        <end position="200"/>
    </location>
</feature>
<dbReference type="GO" id="GO:0042393">
    <property type="term" value="F:histone binding"/>
    <property type="evidence" value="ECO:0007669"/>
    <property type="project" value="TreeGrafter"/>
</dbReference>
<dbReference type="InterPro" id="IPR013256">
    <property type="entry name" value="Chromatin_SPT2"/>
</dbReference>
<comment type="similarity">
    <text evidence="1">Belongs to the SPT2 family.</text>
</comment>
<keyword evidence="2" id="KW-0175">Coiled coil</keyword>
<dbReference type="Pfam" id="PF08243">
    <property type="entry name" value="SPT2"/>
    <property type="match status" value="1"/>
</dbReference>
<protein>
    <submittedName>
        <fullName evidence="4">OLC1v1013129C1</fullName>
    </submittedName>
</protein>
<evidence type="ECO:0000313" key="5">
    <source>
        <dbReference type="Proteomes" id="UP001161247"/>
    </source>
</evidence>
<dbReference type="GO" id="GO:0003677">
    <property type="term" value="F:DNA binding"/>
    <property type="evidence" value="ECO:0007669"/>
    <property type="project" value="TreeGrafter"/>
</dbReference>
<dbReference type="GO" id="GO:0006360">
    <property type="term" value="P:transcription by RNA polymerase I"/>
    <property type="evidence" value="ECO:0007669"/>
    <property type="project" value="TreeGrafter"/>
</dbReference>